<dbReference type="Gene3D" id="3.40.50.2000">
    <property type="entry name" value="Glycogen Phosphorylase B"/>
    <property type="match status" value="1"/>
</dbReference>
<feature type="region of interest" description="Disordered" evidence="1">
    <location>
        <begin position="310"/>
        <end position="336"/>
    </location>
</feature>
<gene>
    <name evidence="2" type="ORF">BFF78_36155</name>
</gene>
<evidence type="ECO:0008006" key="4">
    <source>
        <dbReference type="Google" id="ProtNLM"/>
    </source>
</evidence>
<sequence>MTARTKAGLAPWVVISDYPAWPSPYFAELERHAPPALQLEFTAGLDALAERPGPPGVVNLHRLKRLYQEPDGQRTQMAAEAMLKHLEALRAASWKIVWTVHNLLPIDGQPAGAADRYAANGVLALADAVVTHTHADAAHLGTLTRAPVTVAGWAAPTPAPGPAPVPVEALARHMAAVPFAVLVLGNVTAYKDLPATVDAFSHATSRAHLFLAGPSREPGLTDVLTRQAAASGGRVHLYPQRVPPWHAHVLYRAAGTALCPYRVDGPWGFFAQMLHPSSVGTALACGTPVIAPDLPAIREMTAGRSARLYDPEAGPGQALATAEHAATAPAPRSPLDPATRWRAIGATYARLAQGLHNPVSPPRP</sequence>
<evidence type="ECO:0000313" key="3">
    <source>
        <dbReference type="Proteomes" id="UP000094960"/>
    </source>
</evidence>
<keyword evidence="3" id="KW-1185">Reference proteome</keyword>
<dbReference type="Proteomes" id="UP000094960">
    <property type="component" value="Chromosome"/>
</dbReference>
<dbReference type="Pfam" id="PF13692">
    <property type="entry name" value="Glyco_trans_1_4"/>
    <property type="match status" value="1"/>
</dbReference>
<dbReference type="AlphaFoldDB" id="A0A1D7YJR3"/>
<protein>
    <recommendedName>
        <fullName evidence="4">Glycosyltransferase subfamily 4-like N-terminal domain-containing protein</fullName>
    </recommendedName>
</protein>
<dbReference type="EMBL" id="CP017248">
    <property type="protein sequence ID" value="AOR35786.1"/>
    <property type="molecule type" value="Genomic_DNA"/>
</dbReference>
<accession>A0A1D7YJR3</accession>
<name>A0A1D7YJR3_9ACTN</name>
<dbReference type="RefSeq" id="WP_069782301.1">
    <property type="nucleotide sequence ID" value="NZ_CP017248.1"/>
</dbReference>
<evidence type="ECO:0000313" key="2">
    <source>
        <dbReference type="EMBL" id="AOR35786.1"/>
    </source>
</evidence>
<dbReference type="SUPFAM" id="SSF53756">
    <property type="entry name" value="UDP-Glycosyltransferase/glycogen phosphorylase"/>
    <property type="match status" value="1"/>
</dbReference>
<reference evidence="3" key="1">
    <citation type="submission" date="2016-09" db="EMBL/GenBank/DDBJ databases">
        <title>Streptomyces puniciscabiei strain:TW1S1 Genome sequencing and assembly.</title>
        <authorList>
            <person name="Kim M.-K."/>
            <person name="Kim S.B."/>
        </authorList>
    </citation>
    <scope>NUCLEOTIDE SEQUENCE [LARGE SCALE GENOMIC DNA]</scope>
    <source>
        <strain evidence="3">TW1S1</strain>
    </source>
</reference>
<dbReference type="KEGG" id="spun:BFF78_36155"/>
<proteinExistence type="predicted"/>
<organism evidence="2 3">
    <name type="scientific">Streptomyces fodineus</name>
    <dbReference type="NCBI Taxonomy" id="1904616"/>
    <lineage>
        <taxon>Bacteria</taxon>
        <taxon>Bacillati</taxon>
        <taxon>Actinomycetota</taxon>
        <taxon>Actinomycetes</taxon>
        <taxon>Kitasatosporales</taxon>
        <taxon>Streptomycetaceae</taxon>
        <taxon>Streptomyces</taxon>
    </lineage>
</organism>
<feature type="compositionally biased region" description="Low complexity" evidence="1">
    <location>
        <begin position="318"/>
        <end position="330"/>
    </location>
</feature>
<evidence type="ECO:0000256" key="1">
    <source>
        <dbReference type="SAM" id="MobiDB-lite"/>
    </source>
</evidence>